<dbReference type="Proteomes" id="UP000789759">
    <property type="component" value="Unassembled WGS sequence"/>
</dbReference>
<organism evidence="1 2">
    <name type="scientific">Cetraspora pellucida</name>
    <dbReference type="NCBI Taxonomy" id="1433469"/>
    <lineage>
        <taxon>Eukaryota</taxon>
        <taxon>Fungi</taxon>
        <taxon>Fungi incertae sedis</taxon>
        <taxon>Mucoromycota</taxon>
        <taxon>Glomeromycotina</taxon>
        <taxon>Glomeromycetes</taxon>
        <taxon>Diversisporales</taxon>
        <taxon>Gigasporaceae</taxon>
        <taxon>Cetraspora</taxon>
    </lineage>
</organism>
<dbReference type="Gene3D" id="3.80.10.10">
    <property type="entry name" value="Ribonuclease Inhibitor"/>
    <property type="match status" value="1"/>
</dbReference>
<name>A0A9N9FG95_9GLOM</name>
<reference evidence="1" key="1">
    <citation type="submission" date="2021-06" db="EMBL/GenBank/DDBJ databases">
        <authorList>
            <person name="Kallberg Y."/>
            <person name="Tangrot J."/>
            <person name="Rosling A."/>
        </authorList>
    </citation>
    <scope>NUCLEOTIDE SEQUENCE</scope>
    <source>
        <strain evidence="1">FL966</strain>
    </source>
</reference>
<gene>
    <name evidence="1" type="ORF">CPELLU_LOCUS3974</name>
</gene>
<evidence type="ECO:0000313" key="2">
    <source>
        <dbReference type="Proteomes" id="UP000789759"/>
    </source>
</evidence>
<evidence type="ECO:0000313" key="1">
    <source>
        <dbReference type="EMBL" id="CAG8533881.1"/>
    </source>
</evidence>
<dbReference type="EMBL" id="CAJVQA010002017">
    <property type="protein sequence ID" value="CAG8533881.1"/>
    <property type="molecule type" value="Genomic_DNA"/>
</dbReference>
<dbReference type="OrthoDB" id="2388400at2759"/>
<keyword evidence="2" id="KW-1185">Reference proteome</keyword>
<dbReference type="SUPFAM" id="SSF52047">
    <property type="entry name" value="RNI-like"/>
    <property type="match status" value="1"/>
</dbReference>
<proteinExistence type="predicted"/>
<sequence>MDDTEKSLLKENGIDVSTDTAKPLFNYPSYLKVFDNWGLDICVKNCLCKKLRELNIRLQVMDIHLVNLIQSQSNLQYFKLDCSGNIAPAISALQYQSNSLIHVEFSHVQFIGISLEALASCKNLQTLSFISCKGLTSFTWMPLKKAEFKLQVLYVRKCETTQEFLESAIETANYHLKELFMTGSSPKIIESITKFCPNIKTLEIDIKSSSTNQFLILLSKLIQLERLSVNFLIYDTSDFLLLLPAVLPTTLFVLKLFFQNTSWNLEYFLKKCRAPIQTLIVFGIVGADDEQVGFITQFAKESKPFKKVLINDRFGRKLVFYKNSEVWTTWPLYLSDRIDLI</sequence>
<dbReference type="AlphaFoldDB" id="A0A9N9FG95"/>
<dbReference type="InterPro" id="IPR032675">
    <property type="entry name" value="LRR_dom_sf"/>
</dbReference>
<protein>
    <submittedName>
        <fullName evidence="1">15650_t:CDS:1</fullName>
    </submittedName>
</protein>
<accession>A0A9N9FG95</accession>
<comment type="caution">
    <text evidence="1">The sequence shown here is derived from an EMBL/GenBank/DDBJ whole genome shotgun (WGS) entry which is preliminary data.</text>
</comment>